<dbReference type="InterPro" id="IPR046528">
    <property type="entry name" value="DUF6593"/>
</dbReference>
<evidence type="ECO:0000259" key="2">
    <source>
        <dbReference type="Pfam" id="PF20236"/>
    </source>
</evidence>
<sequence>MLPIPPPFTSTALALIFEPDHPCSTYISDGSTGKLLYVVDTEVVQQPNRRTITEVRRAAGETLAQFEWRDYRADLVGFTGQEELWPSSNWLKKSSIPFKDTVTFKDEAWKGYKWKGYAPGLSLELYVESDKTCPVAKFYKPRTRPKEKETDHTRSLPATLFIDESIASSKEKLDHVVVAFLYLEKTRRERDEDDFHALPSKSHRSRKDVL</sequence>
<dbReference type="Pfam" id="PF20236">
    <property type="entry name" value="DUF6593"/>
    <property type="match status" value="1"/>
</dbReference>
<evidence type="ECO:0000313" key="4">
    <source>
        <dbReference type="Proteomes" id="UP000308652"/>
    </source>
</evidence>
<name>A0A5C3M8F0_9AGAR</name>
<reference evidence="3 4" key="1">
    <citation type="journal article" date="2019" name="Nat. Ecol. Evol.">
        <title>Megaphylogeny resolves global patterns of mushroom evolution.</title>
        <authorList>
            <person name="Varga T."/>
            <person name="Krizsan K."/>
            <person name="Foldi C."/>
            <person name="Dima B."/>
            <person name="Sanchez-Garcia M."/>
            <person name="Sanchez-Ramirez S."/>
            <person name="Szollosi G.J."/>
            <person name="Szarkandi J.G."/>
            <person name="Papp V."/>
            <person name="Albert L."/>
            <person name="Andreopoulos W."/>
            <person name="Angelini C."/>
            <person name="Antonin V."/>
            <person name="Barry K.W."/>
            <person name="Bougher N.L."/>
            <person name="Buchanan P."/>
            <person name="Buyck B."/>
            <person name="Bense V."/>
            <person name="Catcheside P."/>
            <person name="Chovatia M."/>
            <person name="Cooper J."/>
            <person name="Damon W."/>
            <person name="Desjardin D."/>
            <person name="Finy P."/>
            <person name="Geml J."/>
            <person name="Haridas S."/>
            <person name="Hughes K."/>
            <person name="Justo A."/>
            <person name="Karasinski D."/>
            <person name="Kautmanova I."/>
            <person name="Kiss B."/>
            <person name="Kocsube S."/>
            <person name="Kotiranta H."/>
            <person name="LaButti K.M."/>
            <person name="Lechner B.E."/>
            <person name="Liimatainen K."/>
            <person name="Lipzen A."/>
            <person name="Lukacs Z."/>
            <person name="Mihaltcheva S."/>
            <person name="Morgado L.N."/>
            <person name="Niskanen T."/>
            <person name="Noordeloos M.E."/>
            <person name="Ohm R.A."/>
            <person name="Ortiz-Santana B."/>
            <person name="Ovrebo C."/>
            <person name="Racz N."/>
            <person name="Riley R."/>
            <person name="Savchenko A."/>
            <person name="Shiryaev A."/>
            <person name="Soop K."/>
            <person name="Spirin V."/>
            <person name="Szebenyi C."/>
            <person name="Tomsovsky M."/>
            <person name="Tulloss R.E."/>
            <person name="Uehling J."/>
            <person name="Grigoriev I.V."/>
            <person name="Vagvolgyi C."/>
            <person name="Papp T."/>
            <person name="Martin F.M."/>
            <person name="Miettinen O."/>
            <person name="Hibbett D.S."/>
            <person name="Nagy L.G."/>
        </authorList>
    </citation>
    <scope>NUCLEOTIDE SEQUENCE [LARGE SCALE GENOMIC DNA]</scope>
    <source>
        <strain evidence="3 4">CBS 166.37</strain>
    </source>
</reference>
<accession>A0A5C3M8F0</accession>
<gene>
    <name evidence="3" type="ORF">BDQ12DRAFT_734145</name>
</gene>
<protein>
    <recommendedName>
        <fullName evidence="2">DUF6593 domain-containing protein</fullName>
    </recommendedName>
</protein>
<dbReference type="OrthoDB" id="3256331at2759"/>
<dbReference type="Proteomes" id="UP000308652">
    <property type="component" value="Unassembled WGS sequence"/>
</dbReference>
<feature type="compositionally biased region" description="Basic residues" evidence="1">
    <location>
        <begin position="201"/>
        <end position="210"/>
    </location>
</feature>
<feature type="domain" description="DUF6593" evidence="2">
    <location>
        <begin position="20"/>
        <end position="189"/>
    </location>
</feature>
<feature type="region of interest" description="Disordered" evidence="1">
    <location>
        <begin position="190"/>
        <end position="210"/>
    </location>
</feature>
<keyword evidence="4" id="KW-1185">Reference proteome</keyword>
<dbReference type="AlphaFoldDB" id="A0A5C3M8F0"/>
<dbReference type="EMBL" id="ML213597">
    <property type="protein sequence ID" value="TFK40128.1"/>
    <property type="molecule type" value="Genomic_DNA"/>
</dbReference>
<proteinExistence type="predicted"/>
<organism evidence="3 4">
    <name type="scientific">Crucibulum laeve</name>
    <dbReference type="NCBI Taxonomy" id="68775"/>
    <lineage>
        <taxon>Eukaryota</taxon>
        <taxon>Fungi</taxon>
        <taxon>Dikarya</taxon>
        <taxon>Basidiomycota</taxon>
        <taxon>Agaricomycotina</taxon>
        <taxon>Agaricomycetes</taxon>
        <taxon>Agaricomycetidae</taxon>
        <taxon>Agaricales</taxon>
        <taxon>Agaricineae</taxon>
        <taxon>Nidulariaceae</taxon>
        <taxon>Crucibulum</taxon>
    </lineage>
</organism>
<evidence type="ECO:0000256" key="1">
    <source>
        <dbReference type="SAM" id="MobiDB-lite"/>
    </source>
</evidence>
<evidence type="ECO:0000313" key="3">
    <source>
        <dbReference type="EMBL" id="TFK40128.1"/>
    </source>
</evidence>